<dbReference type="AlphaFoldDB" id="A0A494J1B6"/>
<evidence type="ECO:0000313" key="3">
    <source>
        <dbReference type="Proteomes" id="UP000189738"/>
    </source>
</evidence>
<dbReference type="RefSeq" id="WP_078720289.1">
    <property type="nucleotide sequence ID" value="NZ_CP014339.1"/>
</dbReference>
<sequence>MIFDTSTQTGRKKAVDRVKYLLDKKAKFEVVEKKRNRTYSQNNYLHLILGWFSLELGYKMEYTKQIIFKQYANQDIFKHSFVNEKTGEEIEYYRSTKDLKTDEMSAAIERFRTYSEVNSGLYLPTHKDTIYLEQIENELEKYNNKIYL</sequence>
<evidence type="ECO:0000313" key="1">
    <source>
        <dbReference type="EMBL" id="AQX52457.1"/>
    </source>
</evidence>
<dbReference type="Proteomes" id="UP000189738">
    <property type="component" value="Chromosome"/>
</dbReference>
<dbReference type="EMBL" id="CP014339">
    <property type="protein sequence ID" value="AQX52457.1"/>
    <property type="molecule type" value="Genomic_DNA"/>
</dbReference>
<proteinExistence type="predicted"/>
<dbReference type="Gene3D" id="1.10.3790.10">
    <property type="entry name" value="NinB"/>
    <property type="match status" value="1"/>
</dbReference>
<name>A0A494J1B6_9FLAO</name>
<dbReference type="EMBL" id="MAHS01000016">
    <property type="protein sequence ID" value="OPB47226.1"/>
    <property type="molecule type" value="Genomic_DNA"/>
</dbReference>
<gene>
    <name evidence="1" type="ORF">AYC66_18010</name>
    <name evidence="2" type="ORF">BAY09_08525</name>
</gene>
<protein>
    <submittedName>
        <fullName evidence="2">Uncharacterized protein</fullName>
    </submittedName>
</protein>
<organism evidence="2">
    <name type="scientific">Elizabethkingia anophelis</name>
    <dbReference type="NCBI Taxonomy" id="1117645"/>
    <lineage>
        <taxon>Bacteria</taxon>
        <taxon>Pseudomonadati</taxon>
        <taxon>Bacteroidota</taxon>
        <taxon>Flavobacteriia</taxon>
        <taxon>Flavobacteriales</taxon>
        <taxon>Weeksellaceae</taxon>
        <taxon>Elizabethkingia</taxon>
    </lineage>
</organism>
<evidence type="ECO:0000313" key="2">
    <source>
        <dbReference type="EMBL" id="OPB47226.1"/>
    </source>
</evidence>
<dbReference type="InterPro" id="IPR036619">
    <property type="entry name" value="NinB_sf"/>
</dbReference>
<reference evidence="1 3" key="1">
    <citation type="submission" date="2016-02" db="EMBL/GenBank/DDBJ databases">
        <authorList>
            <person name="Nicholson A.C."/>
            <person name="Humrighouse B.W."/>
            <person name="Loparev V."/>
            <person name="Emery B."/>
            <person name="Graziano J."/>
            <person name="McQuiston J.R."/>
        </authorList>
    </citation>
    <scope>NUCLEOTIDE SEQUENCE [LARGE SCALE GENOMIC DNA]</scope>
    <source>
        <strain evidence="1 3">E6809</strain>
    </source>
</reference>
<reference evidence="2" key="2">
    <citation type="submission" date="2016-06" db="EMBL/GenBank/DDBJ databases">
        <authorList>
            <person name="Nicholson A.C."/>
        </authorList>
    </citation>
    <scope>NUCLEOTIDE SEQUENCE [LARGE SCALE GENOMIC DNA]</scope>
    <source>
        <strain evidence="2">E6809</strain>
    </source>
</reference>
<dbReference type="SUPFAM" id="SSF103370">
    <property type="entry name" value="NinB"/>
    <property type="match status" value="1"/>
</dbReference>
<accession>A0A494J1B6</accession>